<protein>
    <recommendedName>
        <fullName evidence="7">Peptidase S1 domain-containing protein</fullName>
    </recommendedName>
</protein>
<dbReference type="PhylomeDB" id="A7SNZ6"/>
<evidence type="ECO:0000256" key="2">
    <source>
        <dbReference type="ARBA" id="ARBA00022729"/>
    </source>
</evidence>
<evidence type="ECO:0000256" key="5">
    <source>
        <dbReference type="ARBA" id="ARBA00023157"/>
    </source>
</evidence>
<dbReference type="InterPro" id="IPR001314">
    <property type="entry name" value="Peptidase_S1A"/>
</dbReference>
<evidence type="ECO:0000313" key="9">
    <source>
        <dbReference type="Proteomes" id="UP000001593"/>
    </source>
</evidence>
<dbReference type="GO" id="GO:0005615">
    <property type="term" value="C:extracellular space"/>
    <property type="evidence" value="ECO:0000318"/>
    <property type="project" value="GO_Central"/>
</dbReference>
<evidence type="ECO:0000259" key="7">
    <source>
        <dbReference type="PROSITE" id="PS50240"/>
    </source>
</evidence>
<accession>A7SNZ6</accession>
<keyword evidence="5" id="KW-1015">Disulfide bond</keyword>
<sequence length="268" mass="29648">ARIVGGNEAGHGTWPWQVGIYKLDKETGIWTLTCGGTLIKGDWVLTAAHCFFGINKFTKKSAKDILTPEILGDNHLQITDPTQQDILAKDIILHPNFISLQTFYNDIALVKLRTRVKLGPFVRTICLPHKGEALLSPGKYGFVAGWGSTEKLDPGQLPRGHKKTSRVLRHTAFTVQPDRICRDSTSYHFNANITFCAGEGKGGNDTCRGDSGGSFVREVSREGKYRWVSAGIVSWGEGCGIKGRYGFYTKVESYLSWINSTVQTHKGR</sequence>
<dbReference type="eggNOG" id="KOG3627">
    <property type="taxonomic scope" value="Eukaryota"/>
</dbReference>
<dbReference type="PANTHER" id="PTHR24264:SF54">
    <property type="entry name" value="PEPTIDASE S1 DOMAIN-CONTAINING PROTEIN"/>
    <property type="match status" value="1"/>
</dbReference>
<keyword evidence="4 6" id="KW-0720">Serine protease</keyword>
<evidence type="ECO:0000256" key="6">
    <source>
        <dbReference type="RuleBase" id="RU363034"/>
    </source>
</evidence>
<dbReference type="Pfam" id="PF00089">
    <property type="entry name" value="Trypsin"/>
    <property type="match status" value="1"/>
</dbReference>
<reference evidence="8 9" key="1">
    <citation type="journal article" date="2007" name="Science">
        <title>Sea anemone genome reveals ancestral eumetazoan gene repertoire and genomic organization.</title>
        <authorList>
            <person name="Putnam N.H."/>
            <person name="Srivastava M."/>
            <person name="Hellsten U."/>
            <person name="Dirks B."/>
            <person name="Chapman J."/>
            <person name="Salamov A."/>
            <person name="Terry A."/>
            <person name="Shapiro H."/>
            <person name="Lindquist E."/>
            <person name="Kapitonov V.V."/>
            <person name="Jurka J."/>
            <person name="Genikhovich G."/>
            <person name="Grigoriev I.V."/>
            <person name="Lucas S.M."/>
            <person name="Steele R.E."/>
            <person name="Finnerty J.R."/>
            <person name="Technau U."/>
            <person name="Martindale M.Q."/>
            <person name="Rokhsar D.S."/>
        </authorList>
    </citation>
    <scope>NUCLEOTIDE SEQUENCE [LARGE SCALE GENOMIC DNA]</scope>
    <source>
        <strain evidence="9">CH2 X CH6</strain>
    </source>
</reference>
<dbReference type="SMART" id="SM00020">
    <property type="entry name" value="Tryp_SPc"/>
    <property type="match status" value="1"/>
</dbReference>
<feature type="non-terminal residue" evidence="8">
    <location>
        <position position="1"/>
    </location>
</feature>
<evidence type="ECO:0000256" key="4">
    <source>
        <dbReference type="ARBA" id="ARBA00022825"/>
    </source>
</evidence>
<dbReference type="AlphaFoldDB" id="A7SNZ6"/>
<name>A7SNZ6_NEMVE</name>
<keyword evidence="1 6" id="KW-0645">Protease</keyword>
<dbReference type="OMA" id="ANITFCA"/>
<dbReference type="GO" id="GO:0006508">
    <property type="term" value="P:proteolysis"/>
    <property type="evidence" value="ECO:0000318"/>
    <property type="project" value="GO_Central"/>
</dbReference>
<dbReference type="CDD" id="cd00190">
    <property type="entry name" value="Tryp_SPc"/>
    <property type="match status" value="1"/>
</dbReference>
<dbReference type="InParanoid" id="A7SNZ6"/>
<dbReference type="GO" id="GO:0004252">
    <property type="term" value="F:serine-type endopeptidase activity"/>
    <property type="evidence" value="ECO:0000318"/>
    <property type="project" value="GO_Central"/>
</dbReference>
<dbReference type="Proteomes" id="UP000001593">
    <property type="component" value="Unassembled WGS sequence"/>
</dbReference>
<feature type="domain" description="Peptidase S1" evidence="7">
    <location>
        <begin position="3"/>
        <end position="263"/>
    </location>
</feature>
<dbReference type="Gene3D" id="2.40.10.10">
    <property type="entry name" value="Trypsin-like serine proteases"/>
    <property type="match status" value="3"/>
</dbReference>
<dbReference type="EMBL" id="DS469726">
    <property type="protein sequence ID" value="EDO34548.1"/>
    <property type="molecule type" value="Genomic_DNA"/>
</dbReference>
<dbReference type="FunFam" id="2.40.10.10:FF:000120">
    <property type="entry name" value="Putative serine protease"/>
    <property type="match status" value="1"/>
</dbReference>
<evidence type="ECO:0000256" key="1">
    <source>
        <dbReference type="ARBA" id="ARBA00022670"/>
    </source>
</evidence>
<proteinExistence type="predicted"/>
<dbReference type="PROSITE" id="PS00135">
    <property type="entry name" value="TRYPSIN_SER"/>
    <property type="match status" value="1"/>
</dbReference>
<gene>
    <name evidence="8" type="ORF">NEMVEDRAFT_v1g125541</name>
</gene>
<keyword evidence="2" id="KW-0732">Signal</keyword>
<dbReference type="InterPro" id="IPR033116">
    <property type="entry name" value="TRYPSIN_SER"/>
</dbReference>
<dbReference type="InterPro" id="IPR009003">
    <property type="entry name" value="Peptidase_S1_PA"/>
</dbReference>
<dbReference type="SUPFAM" id="SSF50494">
    <property type="entry name" value="Trypsin-like serine proteases"/>
    <property type="match status" value="1"/>
</dbReference>
<keyword evidence="9" id="KW-1185">Reference proteome</keyword>
<organism evidence="8 9">
    <name type="scientific">Nematostella vectensis</name>
    <name type="common">Starlet sea anemone</name>
    <dbReference type="NCBI Taxonomy" id="45351"/>
    <lineage>
        <taxon>Eukaryota</taxon>
        <taxon>Metazoa</taxon>
        <taxon>Cnidaria</taxon>
        <taxon>Anthozoa</taxon>
        <taxon>Hexacorallia</taxon>
        <taxon>Actiniaria</taxon>
        <taxon>Edwardsiidae</taxon>
        <taxon>Nematostella</taxon>
    </lineage>
</organism>
<dbReference type="PRINTS" id="PR00722">
    <property type="entry name" value="CHYMOTRYPSIN"/>
</dbReference>
<evidence type="ECO:0000256" key="3">
    <source>
        <dbReference type="ARBA" id="ARBA00022801"/>
    </source>
</evidence>
<evidence type="ECO:0000313" key="8">
    <source>
        <dbReference type="EMBL" id="EDO34548.1"/>
    </source>
</evidence>
<dbReference type="InterPro" id="IPR018114">
    <property type="entry name" value="TRYPSIN_HIS"/>
</dbReference>
<dbReference type="InterPro" id="IPR001254">
    <property type="entry name" value="Trypsin_dom"/>
</dbReference>
<dbReference type="STRING" id="45351.A7SNZ6"/>
<dbReference type="PANTHER" id="PTHR24264">
    <property type="entry name" value="TRYPSIN-RELATED"/>
    <property type="match status" value="1"/>
</dbReference>
<dbReference type="InterPro" id="IPR050127">
    <property type="entry name" value="Serine_Proteases_S1"/>
</dbReference>
<dbReference type="PROSITE" id="PS50240">
    <property type="entry name" value="TRYPSIN_DOM"/>
    <property type="match status" value="1"/>
</dbReference>
<keyword evidence="3 6" id="KW-0378">Hydrolase</keyword>
<dbReference type="PROSITE" id="PS00134">
    <property type="entry name" value="TRYPSIN_HIS"/>
    <property type="match status" value="1"/>
</dbReference>
<dbReference type="HOGENOM" id="CLU_006842_0_4_1"/>
<dbReference type="InterPro" id="IPR043504">
    <property type="entry name" value="Peptidase_S1_PA_chymotrypsin"/>
</dbReference>